<reference evidence="1 2" key="1">
    <citation type="submission" date="2023-04" db="EMBL/GenBank/DDBJ databases">
        <title>Bacteria Genome Submission.</title>
        <authorList>
            <person name="Isaac P."/>
        </authorList>
    </citation>
    <scope>NUCLEOTIDE SEQUENCE [LARGE SCALE GENOMIC DNA]</scope>
    <source>
        <strain evidence="1 2">SampleS7P1</strain>
    </source>
</reference>
<gene>
    <name evidence="1" type="ORF">QJS64_10275</name>
</gene>
<protein>
    <submittedName>
        <fullName evidence="1">WG repeat-containing protein</fullName>
    </submittedName>
</protein>
<proteinExistence type="predicted"/>
<accession>A0ABY8R1J8</accession>
<evidence type="ECO:0000313" key="1">
    <source>
        <dbReference type="EMBL" id="WGX74577.1"/>
    </source>
</evidence>
<name>A0ABY8R1J8_PARBF</name>
<dbReference type="Pfam" id="PF14903">
    <property type="entry name" value="WG_beta_rep"/>
    <property type="match status" value="1"/>
</dbReference>
<sequence>MSTKKLFLPILRDGKYGFIDKNNNIVIKPKFKYVSERFRDGYCIVTYIKRIGKSVRWVLDTWMKVDIIIYFCIWIVHRILVKDCRELRLMENTVF</sequence>
<dbReference type="EMBL" id="CP124685">
    <property type="protein sequence ID" value="WGX74577.1"/>
    <property type="molecule type" value="Genomic_DNA"/>
</dbReference>
<organism evidence="1 2">
    <name type="scientific">Paraclostridium bifermentans</name>
    <name type="common">Clostridium bifermentans</name>
    <dbReference type="NCBI Taxonomy" id="1490"/>
    <lineage>
        <taxon>Bacteria</taxon>
        <taxon>Bacillati</taxon>
        <taxon>Bacillota</taxon>
        <taxon>Clostridia</taxon>
        <taxon>Peptostreptococcales</taxon>
        <taxon>Peptostreptococcaceae</taxon>
        <taxon>Paraclostridium</taxon>
    </lineage>
</organism>
<evidence type="ECO:0000313" key="2">
    <source>
        <dbReference type="Proteomes" id="UP001239169"/>
    </source>
</evidence>
<dbReference type="Proteomes" id="UP001239169">
    <property type="component" value="Chromosome"/>
</dbReference>
<dbReference type="InterPro" id="IPR032774">
    <property type="entry name" value="WG_beta_rep"/>
</dbReference>
<keyword evidence="2" id="KW-1185">Reference proteome</keyword>